<evidence type="ECO:0000313" key="3">
    <source>
        <dbReference type="EMBL" id="AAM05075.1"/>
    </source>
</evidence>
<feature type="transmembrane region" description="Helical" evidence="1">
    <location>
        <begin position="197"/>
        <end position="220"/>
    </location>
</feature>
<dbReference type="PhylomeDB" id="Q8TQ84"/>
<dbReference type="Proteomes" id="UP000002487">
    <property type="component" value="Chromosome"/>
</dbReference>
<organism evidence="3 4">
    <name type="scientific">Methanosarcina acetivorans (strain ATCC 35395 / DSM 2834 / JCM 12185 / C2A)</name>
    <dbReference type="NCBI Taxonomy" id="188937"/>
    <lineage>
        <taxon>Archaea</taxon>
        <taxon>Methanobacteriati</taxon>
        <taxon>Methanobacteriota</taxon>
        <taxon>Stenosarchaea group</taxon>
        <taxon>Methanomicrobia</taxon>
        <taxon>Methanosarcinales</taxon>
        <taxon>Methanosarcinaceae</taxon>
        <taxon>Methanosarcina</taxon>
    </lineage>
</organism>
<feature type="transmembrane region" description="Helical" evidence="1">
    <location>
        <begin position="137"/>
        <end position="155"/>
    </location>
</feature>
<accession>Q8TQ84</accession>
<dbReference type="KEGG" id="mac:MA_1667"/>
<dbReference type="EnsemblBacteria" id="AAM05075">
    <property type="protein sequence ID" value="AAM05075"/>
    <property type="gene ID" value="MA_1667"/>
</dbReference>
<feature type="transmembrane region" description="Helical" evidence="1">
    <location>
        <begin position="232"/>
        <end position="252"/>
    </location>
</feature>
<feature type="transmembrane region" description="Helical" evidence="1">
    <location>
        <begin position="113"/>
        <end position="131"/>
    </location>
</feature>
<dbReference type="Pfam" id="PF00892">
    <property type="entry name" value="EamA"/>
    <property type="match status" value="2"/>
</dbReference>
<dbReference type="InterPro" id="IPR037185">
    <property type="entry name" value="EmrE-like"/>
</dbReference>
<dbReference type="InParanoid" id="Q8TQ84"/>
<feature type="transmembrane region" description="Helical" evidence="1">
    <location>
        <begin position="75"/>
        <end position="98"/>
    </location>
</feature>
<keyword evidence="1" id="KW-1133">Transmembrane helix</keyword>
<dbReference type="SUPFAM" id="SSF103481">
    <property type="entry name" value="Multidrug resistance efflux transporter EmrE"/>
    <property type="match status" value="2"/>
</dbReference>
<proteinExistence type="predicted"/>
<dbReference type="STRING" id="188937.MA_1667"/>
<dbReference type="AlphaFoldDB" id="Q8TQ84"/>
<feature type="transmembrane region" description="Helical" evidence="1">
    <location>
        <begin position="167"/>
        <end position="185"/>
    </location>
</feature>
<dbReference type="PANTHER" id="PTHR22911">
    <property type="entry name" value="ACYL-MALONYL CONDENSING ENZYME-RELATED"/>
    <property type="match status" value="1"/>
</dbReference>
<keyword evidence="4" id="KW-1185">Reference proteome</keyword>
<protein>
    <submittedName>
        <fullName evidence="3">Integral membrane protein</fullName>
    </submittedName>
</protein>
<feature type="transmembrane region" description="Helical" evidence="1">
    <location>
        <begin position="258"/>
        <end position="276"/>
    </location>
</feature>
<reference evidence="3 4" key="1">
    <citation type="journal article" date="2002" name="Genome Res.">
        <title>The genome of Methanosarcina acetivorans reveals extensive metabolic and physiological diversity.</title>
        <authorList>
            <person name="Galagan J.E."/>
            <person name="Nusbaum C."/>
            <person name="Roy A."/>
            <person name="Endrizzi M.G."/>
            <person name="Macdonald P."/>
            <person name="FitzHugh W."/>
            <person name="Calvo S."/>
            <person name="Engels R."/>
            <person name="Smirnov S."/>
            <person name="Atnoor D."/>
            <person name="Brown A."/>
            <person name="Allen N."/>
            <person name="Naylor J."/>
            <person name="Stange-Thomann N."/>
            <person name="DeArellano K."/>
            <person name="Johnson R."/>
            <person name="Linton L."/>
            <person name="McEwan P."/>
            <person name="McKernan K."/>
            <person name="Talamas J."/>
            <person name="Tirrell A."/>
            <person name="Ye W."/>
            <person name="Zimmer A."/>
            <person name="Barber R.D."/>
            <person name="Cann I."/>
            <person name="Graham D.E."/>
            <person name="Grahame D.A."/>
            <person name="Guss A."/>
            <person name="Hedderich R."/>
            <person name="Ingram-Smith C."/>
            <person name="Kuettner C.H."/>
            <person name="Krzycki J.A."/>
            <person name="Leigh J.A."/>
            <person name="Li W."/>
            <person name="Liu J."/>
            <person name="Mukhopadhyay B."/>
            <person name="Reeve J.N."/>
            <person name="Smith K."/>
            <person name="Springer T.A."/>
            <person name="Umayam L.A."/>
            <person name="White O."/>
            <person name="White R.H."/>
            <person name="de Macario E.C."/>
            <person name="Ferry J.G."/>
            <person name="Jarrell K.F."/>
            <person name="Jing H."/>
            <person name="Macario A.J.L."/>
            <person name="Paulsen I."/>
            <person name="Pritchett M."/>
            <person name="Sowers K.R."/>
            <person name="Swanson R.V."/>
            <person name="Zinder S.H."/>
            <person name="Lander E."/>
            <person name="Metcalf W.W."/>
            <person name="Birren B."/>
        </authorList>
    </citation>
    <scope>NUCLEOTIDE SEQUENCE [LARGE SCALE GENOMIC DNA]</scope>
    <source>
        <strain evidence="4">ATCC 35395 / DSM 2834 / JCM 12185 / C2A</strain>
    </source>
</reference>
<feature type="domain" description="EamA" evidence="2">
    <location>
        <begin position="199"/>
        <end position="329"/>
    </location>
</feature>
<name>Q8TQ84_METAC</name>
<evidence type="ECO:0000259" key="2">
    <source>
        <dbReference type="Pfam" id="PF00892"/>
    </source>
</evidence>
<keyword evidence="1" id="KW-0472">Membrane</keyword>
<dbReference type="GO" id="GO:0016020">
    <property type="term" value="C:membrane"/>
    <property type="evidence" value="ECO:0000318"/>
    <property type="project" value="GO_Central"/>
</dbReference>
<evidence type="ECO:0000256" key="1">
    <source>
        <dbReference type="SAM" id="Phobius"/>
    </source>
</evidence>
<evidence type="ECO:0000313" key="4">
    <source>
        <dbReference type="Proteomes" id="UP000002487"/>
    </source>
</evidence>
<sequence length="346" mass="37900">MPPPAYLATMKKRRKKRFGLSKLLLSSVSKKYISAVFYFQNMPAQKNSFKPYSEVITGSIIYGTMGVFLDRVQDMSVGSVLFCRLFFGLCMIFFYLLLSGSLEQLRPGKNRKYLLLLGFLNAVTGVCYLSAIRYSGISVAVLLLYTAPVYVNLLAPSILGEKSSSKSLLPLFLSLAGVLLIARPGEVLGSLNEGADFMKGLSFGLISGLSFGATIITIRYLRHDYTGISQTFWLTGISLLFMLPSALTTPMYTYIGNFSTLFLFGLTITFAAILYLKGISGIRAQTGSILALLEPVSGIFFDTAVLKNPLYISTFLGCVLILTAAYLVSRKKPADKRLSADVQPVP</sequence>
<gene>
    <name evidence="3" type="ordered locus">MA_1667</name>
</gene>
<feature type="transmembrane region" description="Helical" evidence="1">
    <location>
        <begin position="311"/>
        <end position="329"/>
    </location>
</feature>
<dbReference type="InterPro" id="IPR000620">
    <property type="entry name" value="EamA_dom"/>
</dbReference>
<dbReference type="EMBL" id="AE010299">
    <property type="protein sequence ID" value="AAM05075.1"/>
    <property type="molecule type" value="Genomic_DNA"/>
</dbReference>
<dbReference type="HOGENOM" id="CLU_033863_15_0_2"/>
<feature type="domain" description="EamA" evidence="2">
    <location>
        <begin position="55"/>
        <end position="182"/>
    </location>
</feature>
<dbReference type="PANTHER" id="PTHR22911:SF79">
    <property type="entry name" value="MOBA-LIKE NTP TRANSFERASE DOMAIN-CONTAINING PROTEIN"/>
    <property type="match status" value="1"/>
</dbReference>
<keyword evidence="1" id="KW-0812">Transmembrane</keyword>